<comment type="similarity">
    <text evidence="1">Belongs to the transposase 11 family.</text>
</comment>
<keyword evidence="2" id="KW-0815">Transposition</keyword>
<dbReference type="InterPro" id="IPR012337">
    <property type="entry name" value="RNaseH-like_sf"/>
</dbReference>
<evidence type="ECO:0000313" key="6">
    <source>
        <dbReference type="Proteomes" id="UP000295668"/>
    </source>
</evidence>
<evidence type="ECO:0000256" key="3">
    <source>
        <dbReference type="ARBA" id="ARBA00023125"/>
    </source>
</evidence>
<protein>
    <submittedName>
        <fullName evidence="5">IS4 family transposase</fullName>
    </submittedName>
</protein>
<organism evidence="5 6">
    <name type="scientific">Pedobacter changchengzhani</name>
    <dbReference type="NCBI Taxonomy" id="2529274"/>
    <lineage>
        <taxon>Bacteria</taxon>
        <taxon>Pseudomonadati</taxon>
        <taxon>Bacteroidota</taxon>
        <taxon>Sphingobacteriia</taxon>
        <taxon>Sphingobacteriales</taxon>
        <taxon>Sphingobacteriaceae</taxon>
        <taxon>Pedobacter</taxon>
    </lineage>
</organism>
<evidence type="ECO:0000256" key="2">
    <source>
        <dbReference type="ARBA" id="ARBA00022578"/>
    </source>
</evidence>
<dbReference type="OrthoDB" id="1308160at2"/>
<keyword evidence="6" id="KW-1185">Reference proteome</keyword>
<dbReference type="GO" id="GO:0006310">
    <property type="term" value="P:DNA recombination"/>
    <property type="evidence" value="ECO:0007669"/>
    <property type="project" value="UniProtKB-KW"/>
</dbReference>
<evidence type="ECO:0000313" key="5">
    <source>
        <dbReference type="EMBL" id="TDG37647.1"/>
    </source>
</evidence>
<dbReference type="GO" id="GO:0032196">
    <property type="term" value="P:transposition"/>
    <property type="evidence" value="ECO:0007669"/>
    <property type="project" value="UniProtKB-KW"/>
</dbReference>
<dbReference type="AlphaFoldDB" id="A0A4R5MP78"/>
<dbReference type="EMBL" id="SJCY01000001">
    <property type="protein sequence ID" value="TDG37647.1"/>
    <property type="molecule type" value="Genomic_DNA"/>
</dbReference>
<dbReference type="GO" id="GO:0003677">
    <property type="term" value="F:DNA binding"/>
    <property type="evidence" value="ECO:0007669"/>
    <property type="project" value="UniProtKB-KW"/>
</dbReference>
<dbReference type="PANTHER" id="PTHR33258">
    <property type="entry name" value="TRANSPOSASE INSL FOR INSERTION SEQUENCE ELEMENT IS186A-RELATED"/>
    <property type="match status" value="1"/>
</dbReference>
<name>A0A4R5MP78_9SPHI</name>
<dbReference type="NCBIfam" id="NF033592">
    <property type="entry name" value="transpos_IS4_1"/>
    <property type="match status" value="1"/>
</dbReference>
<evidence type="ECO:0000256" key="1">
    <source>
        <dbReference type="ARBA" id="ARBA00010075"/>
    </source>
</evidence>
<dbReference type="PANTHER" id="PTHR33258:SF1">
    <property type="entry name" value="TRANSPOSASE INSL FOR INSERTION SEQUENCE ELEMENT IS186A-RELATED"/>
    <property type="match status" value="1"/>
</dbReference>
<keyword evidence="4" id="KW-0233">DNA recombination</keyword>
<accession>A0A4R5MP78</accession>
<dbReference type="SUPFAM" id="SSF53098">
    <property type="entry name" value="Ribonuclease H-like"/>
    <property type="match status" value="1"/>
</dbReference>
<sequence length="444" mass="51987">MVNANIAIITELQTFLSTLSMDSSIRSLFTNNKGDFSRNRKLPLSRLVALILNMPKRSLSIEVNEFFSTLGLEYEESCGKSAFCLQRTKLNPLFFSVWNDWLVSLFYQHYGEDVKRWRGFKLQAVDGSTAYLVNKPEVIDYFGIAGNGECKVPMARVMQVYDILNEVTVWGNMYPVKVSERSIMHYRIQCFAEDSLSIFDRGFPSFALMYLMENQERPRYFVMRCRGDFNKETLAFLQGNENDCTVELKAGYKAIRTLRDQGYLTTAETSLKVRMVKVELSTGEIEILLTNLYNQLNYNVLDLKELYRLKWAIETSYSHQKNQQQMEQFSGHRSICILQDYLAGLFVSNLQCLIEKQCEPYLQEKNKTRKYRQKINKNVSWAALKHNIVKLFLFSNPEKILLVLQKEFERNIEPKRPGRHNPRIKKSRRLTGKYYTVTNYRRAI</sequence>
<evidence type="ECO:0000256" key="4">
    <source>
        <dbReference type="ARBA" id="ARBA00023172"/>
    </source>
</evidence>
<gene>
    <name evidence="5" type="ORF">EZJ43_00700</name>
</gene>
<proteinExistence type="inferred from homology"/>
<dbReference type="InterPro" id="IPR047952">
    <property type="entry name" value="Transpos_IS4"/>
</dbReference>
<keyword evidence="3" id="KW-0238">DNA-binding</keyword>
<comment type="caution">
    <text evidence="5">The sequence shown here is derived from an EMBL/GenBank/DDBJ whole genome shotgun (WGS) entry which is preliminary data.</text>
</comment>
<reference evidence="5 6" key="1">
    <citation type="submission" date="2019-02" db="EMBL/GenBank/DDBJ databases">
        <title>Pedobacter sp. nov., a novel speices isolated from soil of pinguins habitat in Antarcitica.</title>
        <authorList>
            <person name="He R.-H."/>
        </authorList>
    </citation>
    <scope>NUCLEOTIDE SEQUENCE [LARGE SCALE GENOMIC DNA]</scope>
    <source>
        <strain evidence="5 6">E01020</strain>
    </source>
</reference>
<dbReference type="Proteomes" id="UP000295668">
    <property type="component" value="Unassembled WGS sequence"/>
</dbReference>